<feature type="coiled-coil region" evidence="1">
    <location>
        <begin position="268"/>
        <end position="352"/>
    </location>
</feature>
<accession>A0A1H9ATY3</accession>
<sequence>MRIKELDIVSFGKWNRKKMPLFDELNYFYGPNEAGKSTIRMFIIYILFGLKADEREQYISKVDGQLGGRLVVEIEKQLYVFERFLHKQKGQLSVTKDGEELERADVKRLLKGLNRPLFEAVFSFEDRDLQTIRQYKREDVGKVLFNLGLTGSDLITQLESQLIKNTDEIFKKQGKKPPLNEKLLELKKLQQDIQEAEQKEFKHQQLYQELDQLDQSLQKLKTDEQRLMNEISYFEKLKQVKSPIIKYQLLLDEVQSLSDVKDFPKDGLEQFNELQKEIKLQNEQINNLNTTIQNIEDDLLKVSSKSQLNNWSISLTEAQHLIQKITKQQDEVERLKEHLKVLEHEFKQVQGDLGVEMEIKDLKGITVNHYTNENWKRLASQWDQLKNHIQSLKLKIQHKNEDLERHQHQKQSIELQMLSNAEEHSLQERFDDLKLNEQKQLLEEQYRNQMKSQQNTIKKVNGFVSVSKWILPIMILVVTYMLMFREGLDFLTVYGGLAVGVVLSIIVFYILHQQHKNTRRTIKRLNSKPSNTMNHEEELNDLRQQLNFQQDLKQQVQQMDHYIKGVRSHLEELDKELNYAQKQFGSVEQSIEEEINSFPFMKRFELFHWPNVYDQLRKGKETATSYIKVKKQIHELMKYIENHIKELITIVHLYEPEKYVEDPNLICNMALNYVEQEKSWQHEIKQKNDWLSEQKTERHKLVTKKEQKDDELTQLLSSVGVSSEEEFKQKADRHLELIEKNKHLNDLYEMIFEVFNQETELVIHKNYDWLDIESRLNDITHRLNDLRENIEETRNQISETQAELKQLEENGVLSDLVHQKSILEAEILKLAKEFAIMKTAYGFLKDTKNRYQNVYLPGIMNKTSDYFSKLSDGRYMELKFNEDETILVKTTEGQWFNVQQLSEGTADQLYIALRFALNDSLKDYIDLPFILDDAFVHFDQKRKKQVLEIVKDISDKQQVLYLTCHPREQEYMNERPLQLHVS</sequence>
<dbReference type="SUPFAM" id="SSF52540">
    <property type="entry name" value="P-loop containing nucleoside triphosphate hydrolases"/>
    <property type="match status" value="1"/>
</dbReference>
<dbReference type="Gene3D" id="1.20.1170.10">
    <property type="match status" value="1"/>
</dbReference>
<keyword evidence="2" id="KW-0472">Membrane</keyword>
<feature type="coiled-coil region" evidence="1">
    <location>
        <begin position="389"/>
        <end position="456"/>
    </location>
</feature>
<feature type="coiled-coil region" evidence="1">
    <location>
        <begin position="179"/>
        <end position="230"/>
    </location>
</feature>
<feature type="transmembrane region" description="Helical" evidence="2">
    <location>
        <begin position="460"/>
        <end position="484"/>
    </location>
</feature>
<dbReference type="STRING" id="571933.SAMN05216362_10350"/>
<evidence type="ECO:0000259" key="3">
    <source>
        <dbReference type="Pfam" id="PF13514"/>
    </source>
</evidence>
<dbReference type="PANTHER" id="PTHR41259">
    <property type="entry name" value="DOUBLE-STRAND BREAK REPAIR RAD50 ATPASE, PUTATIVE-RELATED"/>
    <property type="match status" value="1"/>
</dbReference>
<evidence type="ECO:0000313" key="4">
    <source>
        <dbReference type="EMBL" id="SEP80226.1"/>
    </source>
</evidence>
<dbReference type="AlphaFoldDB" id="A0A1H9ATY3"/>
<reference evidence="4 5" key="1">
    <citation type="submission" date="2016-10" db="EMBL/GenBank/DDBJ databases">
        <authorList>
            <person name="de Groot N.N."/>
        </authorList>
    </citation>
    <scope>NUCLEOTIDE SEQUENCE [LARGE SCALE GENOMIC DNA]</scope>
    <source>
        <strain evidence="4 5">DSM 21633</strain>
    </source>
</reference>
<organism evidence="4 5">
    <name type="scientific">Piscibacillus halophilus</name>
    <dbReference type="NCBI Taxonomy" id="571933"/>
    <lineage>
        <taxon>Bacteria</taxon>
        <taxon>Bacillati</taxon>
        <taxon>Bacillota</taxon>
        <taxon>Bacilli</taxon>
        <taxon>Bacillales</taxon>
        <taxon>Bacillaceae</taxon>
        <taxon>Piscibacillus</taxon>
    </lineage>
</organism>
<feature type="coiled-coil region" evidence="1">
    <location>
        <begin position="776"/>
        <end position="810"/>
    </location>
</feature>
<feature type="coiled-coil region" evidence="1">
    <location>
        <begin position="532"/>
        <end position="583"/>
    </location>
</feature>
<dbReference type="PANTHER" id="PTHR41259:SF1">
    <property type="entry name" value="DOUBLE-STRAND BREAK REPAIR RAD50 ATPASE, PUTATIVE-RELATED"/>
    <property type="match status" value="1"/>
</dbReference>
<feature type="domain" description="YhaN AAA" evidence="3">
    <location>
        <begin position="1"/>
        <end position="198"/>
    </location>
</feature>
<name>A0A1H9ATY3_9BACI</name>
<keyword evidence="5" id="KW-1185">Reference proteome</keyword>
<dbReference type="InterPro" id="IPR038734">
    <property type="entry name" value="YhaN_AAA"/>
</dbReference>
<dbReference type="Pfam" id="PF13514">
    <property type="entry name" value="AAA_27"/>
    <property type="match status" value="1"/>
</dbReference>
<keyword evidence="1" id="KW-0175">Coiled coil</keyword>
<evidence type="ECO:0000313" key="5">
    <source>
        <dbReference type="Proteomes" id="UP000199427"/>
    </source>
</evidence>
<gene>
    <name evidence="4" type="ORF">SAMN05216362_10350</name>
</gene>
<dbReference type="Gene3D" id="3.40.50.300">
    <property type="entry name" value="P-loop containing nucleotide triphosphate hydrolases"/>
    <property type="match status" value="2"/>
</dbReference>
<dbReference type="Proteomes" id="UP000199427">
    <property type="component" value="Unassembled WGS sequence"/>
</dbReference>
<dbReference type="OrthoDB" id="9764467at2"/>
<evidence type="ECO:0000256" key="2">
    <source>
        <dbReference type="SAM" id="Phobius"/>
    </source>
</evidence>
<protein>
    <submittedName>
        <fullName evidence="4">Uncharacterized protein YhaN</fullName>
    </submittedName>
</protein>
<dbReference type="InterPro" id="IPR027417">
    <property type="entry name" value="P-loop_NTPase"/>
</dbReference>
<dbReference type="RefSeq" id="WP_091772462.1">
    <property type="nucleotide sequence ID" value="NZ_FOES01000003.1"/>
</dbReference>
<proteinExistence type="predicted"/>
<keyword evidence="2" id="KW-1133">Transmembrane helix</keyword>
<dbReference type="EMBL" id="FOES01000003">
    <property type="protein sequence ID" value="SEP80226.1"/>
    <property type="molecule type" value="Genomic_DNA"/>
</dbReference>
<keyword evidence="2" id="KW-0812">Transmembrane</keyword>
<evidence type="ECO:0000256" key="1">
    <source>
        <dbReference type="SAM" id="Coils"/>
    </source>
</evidence>
<feature type="transmembrane region" description="Helical" evidence="2">
    <location>
        <begin position="490"/>
        <end position="511"/>
    </location>
</feature>